<reference evidence="1" key="1">
    <citation type="submission" date="2023-02" db="EMBL/GenBank/DDBJ databases">
        <title>Genome of toxic invasive species Heracleum sosnowskyi carries increased number of genes despite the absence of recent whole-genome duplications.</title>
        <authorList>
            <person name="Schelkunov M."/>
            <person name="Shtratnikova V."/>
            <person name="Makarenko M."/>
            <person name="Klepikova A."/>
            <person name="Omelchenko D."/>
            <person name="Novikova G."/>
            <person name="Obukhova E."/>
            <person name="Bogdanov V."/>
            <person name="Penin A."/>
            <person name="Logacheva M."/>
        </authorList>
    </citation>
    <scope>NUCLEOTIDE SEQUENCE</scope>
    <source>
        <strain evidence="1">Hsosn_3</strain>
        <tissue evidence="1">Leaf</tissue>
    </source>
</reference>
<dbReference type="AlphaFoldDB" id="A0AAD8NCS6"/>
<proteinExistence type="predicted"/>
<reference evidence="1" key="2">
    <citation type="submission" date="2023-05" db="EMBL/GenBank/DDBJ databases">
        <authorList>
            <person name="Schelkunov M.I."/>
        </authorList>
    </citation>
    <scope>NUCLEOTIDE SEQUENCE</scope>
    <source>
        <strain evidence="1">Hsosn_3</strain>
        <tissue evidence="1">Leaf</tissue>
    </source>
</reference>
<organism evidence="1 2">
    <name type="scientific">Heracleum sosnowskyi</name>
    <dbReference type="NCBI Taxonomy" id="360622"/>
    <lineage>
        <taxon>Eukaryota</taxon>
        <taxon>Viridiplantae</taxon>
        <taxon>Streptophyta</taxon>
        <taxon>Embryophyta</taxon>
        <taxon>Tracheophyta</taxon>
        <taxon>Spermatophyta</taxon>
        <taxon>Magnoliopsida</taxon>
        <taxon>eudicotyledons</taxon>
        <taxon>Gunneridae</taxon>
        <taxon>Pentapetalae</taxon>
        <taxon>asterids</taxon>
        <taxon>campanulids</taxon>
        <taxon>Apiales</taxon>
        <taxon>Apiaceae</taxon>
        <taxon>Apioideae</taxon>
        <taxon>apioid superclade</taxon>
        <taxon>Tordylieae</taxon>
        <taxon>Tordyliinae</taxon>
        <taxon>Heracleum</taxon>
    </lineage>
</organism>
<evidence type="ECO:0000313" key="2">
    <source>
        <dbReference type="Proteomes" id="UP001237642"/>
    </source>
</evidence>
<protein>
    <submittedName>
        <fullName evidence="1">Uncharacterized protein</fullName>
    </submittedName>
</protein>
<evidence type="ECO:0000313" key="1">
    <source>
        <dbReference type="EMBL" id="KAK1405094.1"/>
    </source>
</evidence>
<dbReference type="Proteomes" id="UP001237642">
    <property type="component" value="Unassembled WGS sequence"/>
</dbReference>
<dbReference type="Gene3D" id="3.40.50.450">
    <property type="match status" value="1"/>
</dbReference>
<gene>
    <name evidence="1" type="ORF">POM88_004699</name>
</gene>
<sequence>MKNLETNLKQLISFISSEEMEHKKGATMIFEEIRSHGLKVIVAGISKTIDNDILVPYYEGQNFEESISPNEEIVFPVSSGKPARTSSGIGDLFASISIEPSTNYGVDRL</sequence>
<comment type="caution">
    <text evidence="1">The sequence shown here is derived from an EMBL/GenBank/DDBJ whole genome shotgun (WGS) entry which is preliminary data.</text>
</comment>
<keyword evidence="2" id="KW-1185">Reference proteome</keyword>
<dbReference type="EMBL" id="JAUIZM010000001">
    <property type="protein sequence ID" value="KAK1405094.1"/>
    <property type="molecule type" value="Genomic_DNA"/>
</dbReference>
<accession>A0AAD8NCS6</accession>
<name>A0AAD8NCS6_9APIA</name>